<dbReference type="InterPro" id="IPR036390">
    <property type="entry name" value="WH_DNA-bd_sf"/>
</dbReference>
<accession>A0A0R3WPP8</accession>
<dbReference type="STRING" id="6205.A0A0R3WPP8"/>
<evidence type="ECO:0000313" key="8">
    <source>
        <dbReference type="EMBL" id="VDM20984.1"/>
    </source>
</evidence>
<dbReference type="InterPro" id="IPR035963">
    <property type="entry name" value="FERM_2"/>
</dbReference>
<dbReference type="SMART" id="SM01013">
    <property type="entry name" value="APC2"/>
    <property type="match status" value="1"/>
</dbReference>
<keyword evidence="2" id="KW-0132">Cell division</keyword>
<evidence type="ECO:0000313" key="9">
    <source>
        <dbReference type="Proteomes" id="UP000274429"/>
    </source>
</evidence>
<gene>
    <name evidence="8" type="ORF">TTAC_LOCUS2723</name>
</gene>
<evidence type="ECO:0000259" key="7">
    <source>
        <dbReference type="PROSITE" id="PS50069"/>
    </source>
</evidence>
<keyword evidence="3" id="KW-0498">Mitosis</keyword>
<dbReference type="PROSITE" id="PS50057">
    <property type="entry name" value="FERM_3"/>
    <property type="match status" value="1"/>
</dbReference>
<organism evidence="10">
    <name type="scientific">Hydatigena taeniaeformis</name>
    <name type="common">Feline tapeworm</name>
    <name type="synonym">Taenia taeniaeformis</name>
    <dbReference type="NCBI Taxonomy" id="6205"/>
    <lineage>
        <taxon>Eukaryota</taxon>
        <taxon>Metazoa</taxon>
        <taxon>Spiralia</taxon>
        <taxon>Lophotrochozoa</taxon>
        <taxon>Platyhelminthes</taxon>
        <taxon>Cestoda</taxon>
        <taxon>Eucestoda</taxon>
        <taxon>Cyclophyllidea</taxon>
        <taxon>Taeniidae</taxon>
        <taxon>Hydatigera</taxon>
    </lineage>
</organism>
<dbReference type="SUPFAM" id="SSF47031">
    <property type="entry name" value="Second domain of FERM"/>
    <property type="match status" value="1"/>
</dbReference>
<dbReference type="Proteomes" id="UP000274429">
    <property type="component" value="Unassembled WGS sequence"/>
</dbReference>
<dbReference type="AlphaFoldDB" id="A0A0R3WPP8"/>
<sequence>MLKDIRDSRRVSALIADTARVEDGNGAEAATQEHNPTYFPLQAYILSGEYWPEFHHEQFKLPEGLTPTFSQFTSHFERMKGNRTLDWMAKLGLVNVTLELGGQSITMDVSPLQASILHLFTLKPLWNLCDISQQLETTTSAVRRSLQPFVQRSLIKWTSGDIETYCVCNDVMKAEVEVGEDHNESINVSVAEQEGPHDMETSPVRETAGTDPQVFWSYILGMLTNLGGMTMDRIHSTLRMFALGSNDGVECTRQHLRQFLERKVRNVDIKKTSPLEFDFRAKFFPEDASQELIQEITQRLFFLQVKEAILKDKLPCPPETAVLLASYACQAKYGDYDVARFAKHPIPIDRLLSPKYVSFLALCSCVESQIDTLID</sequence>
<dbReference type="PRINTS" id="PR00661">
    <property type="entry name" value="ERMFAMILY"/>
</dbReference>
<dbReference type="GO" id="GO:0007091">
    <property type="term" value="P:metaphase/anaphase transition of mitotic cell cycle"/>
    <property type="evidence" value="ECO:0007669"/>
    <property type="project" value="TreeGrafter"/>
</dbReference>
<name>A0A0R3WPP8_HYDTA</name>
<dbReference type="EMBL" id="UYWX01001432">
    <property type="protein sequence ID" value="VDM20984.1"/>
    <property type="molecule type" value="Genomic_DNA"/>
</dbReference>
<evidence type="ECO:0000256" key="3">
    <source>
        <dbReference type="ARBA" id="ARBA00022776"/>
    </source>
</evidence>
<dbReference type="GO" id="GO:0031625">
    <property type="term" value="F:ubiquitin protein ligase binding"/>
    <property type="evidence" value="ECO:0007669"/>
    <property type="project" value="InterPro"/>
</dbReference>
<feature type="domain" description="FERM" evidence="6">
    <location>
        <begin position="186"/>
        <end position="375"/>
    </location>
</feature>
<dbReference type="GO" id="GO:0070979">
    <property type="term" value="P:protein K11-linked ubiquitination"/>
    <property type="evidence" value="ECO:0007669"/>
    <property type="project" value="TreeGrafter"/>
</dbReference>
<evidence type="ECO:0000259" key="6">
    <source>
        <dbReference type="PROSITE" id="PS50057"/>
    </source>
</evidence>
<dbReference type="GO" id="GO:0006511">
    <property type="term" value="P:ubiquitin-dependent protein catabolic process"/>
    <property type="evidence" value="ECO:0007669"/>
    <property type="project" value="InterPro"/>
</dbReference>
<dbReference type="InterPro" id="IPR019748">
    <property type="entry name" value="FERM_central"/>
</dbReference>
<dbReference type="InterPro" id="IPR019749">
    <property type="entry name" value="Band_41_domain"/>
</dbReference>
<dbReference type="Pfam" id="PF00373">
    <property type="entry name" value="FERM_M"/>
    <property type="match status" value="1"/>
</dbReference>
<dbReference type="SMART" id="SM00295">
    <property type="entry name" value="B41"/>
    <property type="match status" value="1"/>
</dbReference>
<protein>
    <recommendedName>
        <fullName evidence="1">Anaphase-promoting complex subunit 2</fullName>
    </recommendedName>
</protein>
<reference evidence="10" key="1">
    <citation type="submission" date="2017-02" db="UniProtKB">
        <authorList>
            <consortium name="WormBaseParasite"/>
        </authorList>
    </citation>
    <scope>IDENTIFICATION</scope>
</reference>
<dbReference type="GO" id="GO:0051301">
    <property type="term" value="P:cell division"/>
    <property type="evidence" value="ECO:0007669"/>
    <property type="project" value="UniProtKB-KW"/>
</dbReference>
<evidence type="ECO:0000256" key="1">
    <source>
        <dbReference type="ARBA" id="ARBA00016068"/>
    </source>
</evidence>
<comment type="similarity">
    <text evidence="5">Belongs to the cullin family.</text>
</comment>
<dbReference type="SUPFAM" id="SSF46785">
    <property type="entry name" value="Winged helix' DNA-binding domain"/>
    <property type="match status" value="1"/>
</dbReference>
<evidence type="ECO:0000256" key="5">
    <source>
        <dbReference type="PROSITE-ProRule" id="PRU00330"/>
    </source>
</evidence>
<dbReference type="Gene3D" id="3.30.230.130">
    <property type="entry name" value="Cullin, Chain C, Domain 2"/>
    <property type="match status" value="1"/>
</dbReference>
<dbReference type="GO" id="GO:0008092">
    <property type="term" value="F:cytoskeletal protein binding"/>
    <property type="evidence" value="ECO:0007669"/>
    <property type="project" value="InterPro"/>
</dbReference>
<dbReference type="InterPro" id="IPR016158">
    <property type="entry name" value="Cullin_homology"/>
</dbReference>
<dbReference type="GO" id="GO:0005680">
    <property type="term" value="C:anaphase-promoting complex"/>
    <property type="evidence" value="ECO:0007669"/>
    <property type="project" value="TreeGrafter"/>
</dbReference>
<proteinExistence type="inferred from homology"/>
<dbReference type="PANTHER" id="PTHR45957:SF1">
    <property type="entry name" value="ANAPHASE-PROMOTING COMPLEX SUBUNIT 2"/>
    <property type="match status" value="1"/>
</dbReference>
<dbReference type="WBParaSite" id="TTAC_0000273801-mRNA-1">
    <property type="protein sequence ID" value="TTAC_0000273801-mRNA-1"/>
    <property type="gene ID" value="TTAC_0000273801"/>
</dbReference>
<keyword evidence="9" id="KW-1185">Reference proteome</keyword>
<dbReference type="PANTHER" id="PTHR45957">
    <property type="entry name" value="ANAPHASE-PROMOTING COMPLEX SUBUNIT 2"/>
    <property type="match status" value="1"/>
</dbReference>
<dbReference type="Pfam" id="PF26557">
    <property type="entry name" value="Cullin_AB"/>
    <property type="match status" value="1"/>
</dbReference>
<dbReference type="InterPro" id="IPR000798">
    <property type="entry name" value="Ez/rad/moesin-like"/>
</dbReference>
<dbReference type="Pfam" id="PF08672">
    <property type="entry name" value="ANAPC2"/>
    <property type="match status" value="1"/>
</dbReference>
<keyword evidence="4" id="KW-0131">Cell cycle</keyword>
<reference evidence="8 9" key="2">
    <citation type="submission" date="2018-11" db="EMBL/GenBank/DDBJ databases">
        <authorList>
            <consortium name="Pathogen Informatics"/>
        </authorList>
    </citation>
    <scope>NUCLEOTIDE SEQUENCE [LARGE SCALE GENOMIC DNA]</scope>
</reference>
<dbReference type="OrthoDB" id="5581181at2759"/>
<dbReference type="Gene3D" id="1.20.80.60">
    <property type="match status" value="1"/>
</dbReference>
<dbReference type="Gene3D" id="1.10.10.10">
    <property type="entry name" value="Winged helix-like DNA-binding domain superfamily/Winged helix DNA-binding domain"/>
    <property type="match status" value="1"/>
</dbReference>
<dbReference type="InterPro" id="IPR014786">
    <property type="entry name" value="ANAPC2_C"/>
</dbReference>
<dbReference type="InterPro" id="IPR000299">
    <property type="entry name" value="FERM_domain"/>
</dbReference>
<dbReference type="PROSITE" id="PS50069">
    <property type="entry name" value="CULLIN_2"/>
    <property type="match status" value="1"/>
</dbReference>
<dbReference type="InterPro" id="IPR044554">
    <property type="entry name" value="ANAPC2"/>
</dbReference>
<dbReference type="InterPro" id="IPR059120">
    <property type="entry name" value="Cullin-like_AB"/>
</dbReference>
<dbReference type="PRINTS" id="PR00935">
    <property type="entry name" value="BAND41"/>
</dbReference>
<dbReference type="CDD" id="cd14473">
    <property type="entry name" value="FERM_B-lobe"/>
    <property type="match status" value="1"/>
</dbReference>
<dbReference type="SUPFAM" id="SSF75632">
    <property type="entry name" value="Cullin homology domain"/>
    <property type="match status" value="1"/>
</dbReference>
<feature type="domain" description="Cullin family profile" evidence="7">
    <location>
        <begin position="1"/>
        <end position="150"/>
    </location>
</feature>
<dbReference type="InterPro" id="IPR036317">
    <property type="entry name" value="Cullin_homology_sf"/>
</dbReference>
<evidence type="ECO:0000256" key="4">
    <source>
        <dbReference type="ARBA" id="ARBA00023306"/>
    </source>
</evidence>
<dbReference type="InterPro" id="IPR036388">
    <property type="entry name" value="WH-like_DNA-bd_sf"/>
</dbReference>
<evidence type="ECO:0000256" key="2">
    <source>
        <dbReference type="ARBA" id="ARBA00022618"/>
    </source>
</evidence>
<evidence type="ECO:0000313" key="10">
    <source>
        <dbReference type="WBParaSite" id="TTAC_0000273801-mRNA-1"/>
    </source>
</evidence>